<dbReference type="InterPro" id="IPR002738">
    <property type="entry name" value="RNase_P_p30"/>
</dbReference>
<reference evidence="4 5" key="1">
    <citation type="submission" date="2021-06" db="EMBL/GenBank/DDBJ databases">
        <title>Genome sequence of Babesia caballi.</title>
        <authorList>
            <person name="Yamagishi J."/>
            <person name="Kidaka T."/>
            <person name="Ochi A."/>
        </authorList>
    </citation>
    <scope>NUCLEOTIDE SEQUENCE [LARGE SCALE GENOMIC DNA]</scope>
    <source>
        <strain evidence="4">USDA-D6B2</strain>
    </source>
</reference>
<sequence>MIDLNVPWAPGSDAKAWLAAAQSRGWDALGFNVYCELDKTGLRDVPLELPMQTTESAGTDPRVVTTLGRDSPAGATLVRRITVILHDGFQPNSFNKIADSRDYDVVAVMPTTQKTFQAACETLNCDLISLDYYCHYAHFKVRRGMVTAALHRGCFFEVTMATLDHVERSAETADRARRFRSHLTGVLHYIPLKRLALSPGHLQPSGVVEPRTFVGMCNELIASATGEPCDSRVCVTAAPRGCIAKGAARRTYGTGILVHVANEKLGAKFEVPASG</sequence>
<dbReference type="Gene3D" id="3.20.20.140">
    <property type="entry name" value="Metal-dependent hydrolases"/>
    <property type="match status" value="1"/>
</dbReference>
<dbReference type="PANTHER" id="PTHR13031:SF0">
    <property type="entry name" value="RIBONUCLEASE P PROTEIN SUBUNIT P30"/>
    <property type="match status" value="1"/>
</dbReference>
<protein>
    <submittedName>
        <fullName evidence="4">PHP domain-like protein</fullName>
    </submittedName>
</protein>
<dbReference type="SUPFAM" id="SSF89550">
    <property type="entry name" value="PHP domain-like"/>
    <property type="match status" value="1"/>
</dbReference>
<evidence type="ECO:0000256" key="2">
    <source>
        <dbReference type="ARBA" id="ARBA00007331"/>
    </source>
</evidence>
<dbReference type="GeneID" id="94193751"/>
<dbReference type="GO" id="GO:0008033">
    <property type="term" value="P:tRNA processing"/>
    <property type="evidence" value="ECO:0007669"/>
    <property type="project" value="UniProtKB-KW"/>
</dbReference>
<organism evidence="4 5">
    <name type="scientific">Babesia caballi</name>
    <dbReference type="NCBI Taxonomy" id="5871"/>
    <lineage>
        <taxon>Eukaryota</taxon>
        <taxon>Sar</taxon>
        <taxon>Alveolata</taxon>
        <taxon>Apicomplexa</taxon>
        <taxon>Aconoidasida</taxon>
        <taxon>Piroplasmida</taxon>
        <taxon>Babesiidae</taxon>
        <taxon>Babesia</taxon>
    </lineage>
</organism>
<evidence type="ECO:0000313" key="5">
    <source>
        <dbReference type="Proteomes" id="UP001497744"/>
    </source>
</evidence>
<dbReference type="InterPro" id="IPR016195">
    <property type="entry name" value="Pol/histidinol_Pase-like"/>
</dbReference>
<evidence type="ECO:0000256" key="3">
    <source>
        <dbReference type="ARBA" id="ARBA00022694"/>
    </source>
</evidence>
<evidence type="ECO:0000313" key="4">
    <source>
        <dbReference type="EMBL" id="GIX62270.1"/>
    </source>
</evidence>
<keyword evidence="5" id="KW-1185">Reference proteome</keyword>
<dbReference type="Proteomes" id="UP001497744">
    <property type="component" value="Unassembled WGS sequence"/>
</dbReference>
<dbReference type="EMBL" id="BPLF01000001">
    <property type="protein sequence ID" value="GIX62270.1"/>
    <property type="molecule type" value="Genomic_DNA"/>
</dbReference>
<comment type="caution">
    <text evidence="4">The sequence shown here is derived from an EMBL/GenBank/DDBJ whole genome shotgun (WGS) entry which is preliminary data.</text>
</comment>
<dbReference type="GO" id="GO:0003723">
    <property type="term" value="F:RNA binding"/>
    <property type="evidence" value="ECO:0007669"/>
    <property type="project" value="TreeGrafter"/>
</dbReference>
<dbReference type="GO" id="GO:0005655">
    <property type="term" value="C:nucleolar ribonuclease P complex"/>
    <property type="evidence" value="ECO:0007669"/>
    <property type="project" value="TreeGrafter"/>
</dbReference>
<name>A0AAV4LR45_BABCB</name>
<keyword evidence="3" id="KW-0819">tRNA processing</keyword>
<dbReference type="PANTHER" id="PTHR13031">
    <property type="entry name" value="RIBONUCLEASE P SUBUNIT P30"/>
    <property type="match status" value="1"/>
</dbReference>
<proteinExistence type="inferred from homology"/>
<accession>A0AAV4LR45</accession>
<gene>
    <name evidence="4" type="ORF">BcabD6B2_17050</name>
</gene>
<comment type="similarity">
    <text evidence="2">Belongs to the eukaryotic/archaeal RNase P protein component 3 family.</text>
</comment>
<dbReference type="RefSeq" id="XP_067714339.1">
    <property type="nucleotide sequence ID" value="XM_067858238.1"/>
</dbReference>
<dbReference type="Pfam" id="PF01876">
    <property type="entry name" value="RNase_P_p30"/>
    <property type="match status" value="1"/>
</dbReference>
<evidence type="ECO:0000256" key="1">
    <source>
        <dbReference type="ARBA" id="ARBA00004123"/>
    </source>
</evidence>
<dbReference type="AlphaFoldDB" id="A0AAV4LR45"/>
<comment type="subcellular location">
    <subcellularLocation>
        <location evidence="1">Nucleus</location>
    </subcellularLocation>
</comment>